<evidence type="ECO:0000256" key="1">
    <source>
        <dbReference type="ARBA" id="ARBA00023125"/>
    </source>
</evidence>
<accession>A0ABQ5SVH8</accession>
<evidence type="ECO:0000256" key="2">
    <source>
        <dbReference type="PROSITE-ProRule" id="PRU00335"/>
    </source>
</evidence>
<name>A0ABQ5SVH8_9ACTN</name>
<proteinExistence type="predicted"/>
<sequence length="199" mass="21790">MPRIDAPTLAEHRQLKRKAVLDAARDLIAETSQAPSLAEVGKRAGLARTSVYEYARSREDLLAAVVADVFPDWADRIRSAIDAAPTPGEKVWAYVESNVTFFGGSEQQVARALGTVVDPAVLRGPMQEFHTALQEPLLASLHELGEDDPETVADIVDAMLLRATKPIRDRQRQSTSEEREAALAPLRRILGPYLALQAV</sequence>
<evidence type="ECO:0000313" key="4">
    <source>
        <dbReference type="EMBL" id="GLJ67487.1"/>
    </source>
</evidence>
<keyword evidence="5" id="KW-1185">Reference proteome</keyword>
<dbReference type="PROSITE" id="PS50977">
    <property type="entry name" value="HTH_TETR_2"/>
    <property type="match status" value="1"/>
</dbReference>
<evidence type="ECO:0000313" key="5">
    <source>
        <dbReference type="Proteomes" id="UP001142292"/>
    </source>
</evidence>
<dbReference type="EMBL" id="BSEL01000004">
    <property type="protein sequence ID" value="GLJ67487.1"/>
    <property type="molecule type" value="Genomic_DNA"/>
</dbReference>
<dbReference type="Proteomes" id="UP001142292">
    <property type="component" value="Unassembled WGS sequence"/>
</dbReference>
<dbReference type="Gene3D" id="1.10.357.10">
    <property type="entry name" value="Tetracycline Repressor, domain 2"/>
    <property type="match status" value="1"/>
</dbReference>
<reference evidence="4" key="1">
    <citation type="journal article" date="2014" name="Int. J. Syst. Evol. Microbiol.">
        <title>Complete genome of a new Firmicutes species belonging to the dominant human colonic microbiota ('Ruminococcus bicirculans') reveals two chromosomes and a selective capacity to utilize plant glucans.</title>
        <authorList>
            <consortium name="NISC Comparative Sequencing Program"/>
            <person name="Wegmann U."/>
            <person name="Louis P."/>
            <person name="Goesmann A."/>
            <person name="Henrissat B."/>
            <person name="Duncan S.H."/>
            <person name="Flint H.J."/>
        </authorList>
    </citation>
    <scope>NUCLEOTIDE SEQUENCE</scope>
    <source>
        <strain evidence="4">VKM Ac-1246</strain>
    </source>
</reference>
<gene>
    <name evidence="4" type="ORF">GCM10017579_15230</name>
</gene>
<dbReference type="PANTHER" id="PTHR30055">
    <property type="entry name" value="HTH-TYPE TRANSCRIPTIONAL REGULATOR RUTR"/>
    <property type="match status" value="1"/>
</dbReference>
<reference evidence="4" key="2">
    <citation type="submission" date="2023-01" db="EMBL/GenBank/DDBJ databases">
        <authorList>
            <person name="Sun Q."/>
            <person name="Evtushenko L."/>
        </authorList>
    </citation>
    <scope>NUCLEOTIDE SEQUENCE</scope>
    <source>
        <strain evidence="4">VKM Ac-1246</strain>
    </source>
</reference>
<keyword evidence="1 2" id="KW-0238">DNA-binding</keyword>
<evidence type="ECO:0000259" key="3">
    <source>
        <dbReference type="PROSITE" id="PS50977"/>
    </source>
</evidence>
<dbReference type="InterPro" id="IPR009057">
    <property type="entry name" value="Homeodomain-like_sf"/>
</dbReference>
<organism evidence="4 5">
    <name type="scientific">Nocardioides luteus</name>
    <dbReference type="NCBI Taxonomy" id="1844"/>
    <lineage>
        <taxon>Bacteria</taxon>
        <taxon>Bacillati</taxon>
        <taxon>Actinomycetota</taxon>
        <taxon>Actinomycetes</taxon>
        <taxon>Propionibacteriales</taxon>
        <taxon>Nocardioidaceae</taxon>
        <taxon>Nocardioides</taxon>
    </lineage>
</organism>
<comment type="caution">
    <text evidence="4">The sequence shown here is derived from an EMBL/GenBank/DDBJ whole genome shotgun (WGS) entry which is preliminary data.</text>
</comment>
<feature type="domain" description="HTH tetR-type" evidence="3">
    <location>
        <begin position="14"/>
        <end position="73"/>
    </location>
</feature>
<dbReference type="SUPFAM" id="SSF46689">
    <property type="entry name" value="Homeodomain-like"/>
    <property type="match status" value="1"/>
</dbReference>
<protein>
    <recommendedName>
        <fullName evidence="3">HTH tetR-type domain-containing protein</fullName>
    </recommendedName>
</protein>
<dbReference type="InterPro" id="IPR050109">
    <property type="entry name" value="HTH-type_TetR-like_transc_reg"/>
</dbReference>
<feature type="DNA-binding region" description="H-T-H motif" evidence="2">
    <location>
        <begin position="36"/>
        <end position="55"/>
    </location>
</feature>
<dbReference type="InterPro" id="IPR001647">
    <property type="entry name" value="HTH_TetR"/>
</dbReference>
<dbReference type="RefSeq" id="WP_189117823.1">
    <property type="nucleotide sequence ID" value="NZ_BMRK01000004.1"/>
</dbReference>
<dbReference type="PANTHER" id="PTHR30055:SF226">
    <property type="entry name" value="HTH-TYPE TRANSCRIPTIONAL REGULATOR PKSA"/>
    <property type="match status" value="1"/>
</dbReference>
<dbReference type="Pfam" id="PF00440">
    <property type="entry name" value="TetR_N"/>
    <property type="match status" value="1"/>
</dbReference>
<dbReference type="PRINTS" id="PR00455">
    <property type="entry name" value="HTHTETR"/>
</dbReference>